<feature type="compositionally biased region" description="Polar residues" evidence="1">
    <location>
        <begin position="103"/>
        <end position="114"/>
    </location>
</feature>
<evidence type="ECO:0000313" key="3">
    <source>
        <dbReference type="Proteomes" id="UP001066276"/>
    </source>
</evidence>
<evidence type="ECO:0000313" key="2">
    <source>
        <dbReference type="EMBL" id="KAJ1176485.1"/>
    </source>
</evidence>
<proteinExistence type="predicted"/>
<reference evidence="2" key="1">
    <citation type="journal article" date="2022" name="bioRxiv">
        <title>Sequencing and chromosome-scale assembly of the giantPleurodeles waltlgenome.</title>
        <authorList>
            <person name="Brown T."/>
            <person name="Elewa A."/>
            <person name="Iarovenko S."/>
            <person name="Subramanian E."/>
            <person name="Araus A.J."/>
            <person name="Petzold A."/>
            <person name="Susuki M."/>
            <person name="Suzuki K.-i.T."/>
            <person name="Hayashi T."/>
            <person name="Toyoda A."/>
            <person name="Oliveira C."/>
            <person name="Osipova E."/>
            <person name="Leigh N.D."/>
            <person name="Simon A."/>
            <person name="Yun M.H."/>
        </authorList>
    </citation>
    <scope>NUCLEOTIDE SEQUENCE</scope>
    <source>
        <strain evidence="2">20211129_DDA</strain>
        <tissue evidence="2">Liver</tissue>
    </source>
</reference>
<feature type="region of interest" description="Disordered" evidence="1">
    <location>
        <begin position="94"/>
        <end position="151"/>
    </location>
</feature>
<protein>
    <submittedName>
        <fullName evidence="2">Uncharacterized protein</fullName>
    </submittedName>
</protein>
<evidence type="ECO:0000256" key="1">
    <source>
        <dbReference type="SAM" id="MobiDB-lite"/>
    </source>
</evidence>
<dbReference type="Proteomes" id="UP001066276">
    <property type="component" value="Chromosome 3_2"/>
</dbReference>
<dbReference type="EMBL" id="JANPWB010000006">
    <property type="protein sequence ID" value="KAJ1176485.1"/>
    <property type="molecule type" value="Genomic_DNA"/>
</dbReference>
<name>A0AAV7TIP3_PLEWA</name>
<feature type="region of interest" description="Disordered" evidence="1">
    <location>
        <begin position="36"/>
        <end position="78"/>
    </location>
</feature>
<gene>
    <name evidence="2" type="ORF">NDU88_001765</name>
</gene>
<keyword evidence="3" id="KW-1185">Reference proteome</keyword>
<sequence>MTDGPAVQLSLDAVPEWATGWIGPPNARGGLRPLPSFGAAAPGEDAGRVGSGVGGPRSAAAALGSHSRAEEPGAPGGCGRPWWVLAPINIFSSSWSRRSGHSPDTSRAGSNTWSGVPAARRRSKAALRRPPGEPLGGCRPPGVAPRGERAKRRDCDWLPSMVELGRCWRPEGTTDS</sequence>
<organism evidence="2 3">
    <name type="scientific">Pleurodeles waltl</name>
    <name type="common">Iberian ribbed newt</name>
    <dbReference type="NCBI Taxonomy" id="8319"/>
    <lineage>
        <taxon>Eukaryota</taxon>
        <taxon>Metazoa</taxon>
        <taxon>Chordata</taxon>
        <taxon>Craniata</taxon>
        <taxon>Vertebrata</taxon>
        <taxon>Euteleostomi</taxon>
        <taxon>Amphibia</taxon>
        <taxon>Batrachia</taxon>
        <taxon>Caudata</taxon>
        <taxon>Salamandroidea</taxon>
        <taxon>Salamandridae</taxon>
        <taxon>Pleurodelinae</taxon>
        <taxon>Pleurodeles</taxon>
    </lineage>
</organism>
<accession>A0AAV7TIP3</accession>
<comment type="caution">
    <text evidence="2">The sequence shown here is derived from an EMBL/GenBank/DDBJ whole genome shotgun (WGS) entry which is preliminary data.</text>
</comment>
<dbReference type="AlphaFoldDB" id="A0AAV7TIP3"/>